<reference evidence="1" key="1">
    <citation type="submission" date="2020-10" db="EMBL/GenBank/DDBJ databases">
        <title>Connecting structure to function with the recovery of over 1000 high-quality activated sludge metagenome-assembled genomes encoding full-length rRNA genes using long-read sequencing.</title>
        <authorList>
            <person name="Singleton C.M."/>
            <person name="Petriglieri F."/>
            <person name="Kristensen J.M."/>
            <person name="Kirkegaard R.H."/>
            <person name="Michaelsen T.Y."/>
            <person name="Andersen M.H."/>
            <person name="Karst S.M."/>
            <person name="Dueholm M.S."/>
            <person name="Nielsen P.H."/>
            <person name="Albertsen M."/>
        </authorList>
    </citation>
    <scope>NUCLEOTIDE SEQUENCE</scope>
    <source>
        <strain evidence="1">Bjer_18-Q3-R1-45_BAT3C.347</strain>
    </source>
</reference>
<evidence type="ECO:0000313" key="1">
    <source>
        <dbReference type="EMBL" id="MBK6975046.1"/>
    </source>
</evidence>
<protein>
    <submittedName>
        <fullName evidence="1">Uncharacterized protein</fullName>
    </submittedName>
</protein>
<organism evidence="1 2">
    <name type="scientific">Candidatus Methylophosphatis roskildensis</name>
    <dbReference type="NCBI Taxonomy" id="2899263"/>
    <lineage>
        <taxon>Bacteria</taxon>
        <taxon>Pseudomonadati</taxon>
        <taxon>Pseudomonadota</taxon>
        <taxon>Betaproteobacteria</taxon>
        <taxon>Nitrosomonadales</taxon>
        <taxon>Sterolibacteriaceae</taxon>
        <taxon>Candidatus Methylophosphatis</taxon>
    </lineage>
</organism>
<evidence type="ECO:0000313" key="2">
    <source>
        <dbReference type="Proteomes" id="UP000807785"/>
    </source>
</evidence>
<comment type="caution">
    <text evidence="1">The sequence shown here is derived from an EMBL/GenBank/DDBJ whole genome shotgun (WGS) entry which is preliminary data.</text>
</comment>
<sequence>MKPWLLPSGRQRGIPFILPEDWTPEQALAVVELLDDLREIIWAHYQIPLHELLREQYMPPAHDQSSTTEPADPPF</sequence>
<name>A0A9D7E221_9PROT</name>
<proteinExistence type="predicted"/>
<dbReference type="EMBL" id="JADJEV010000005">
    <property type="protein sequence ID" value="MBK6975046.1"/>
    <property type="molecule type" value="Genomic_DNA"/>
</dbReference>
<dbReference type="Proteomes" id="UP000807785">
    <property type="component" value="Unassembled WGS sequence"/>
</dbReference>
<accession>A0A9D7E221</accession>
<dbReference type="AlphaFoldDB" id="A0A9D7E221"/>
<gene>
    <name evidence="1" type="ORF">IPH26_19635</name>
</gene>